<dbReference type="SUPFAM" id="SSF117281">
    <property type="entry name" value="Kelch motif"/>
    <property type="match status" value="2"/>
</dbReference>
<dbReference type="InterPro" id="IPR006652">
    <property type="entry name" value="Kelch_1"/>
</dbReference>
<keyword evidence="2" id="KW-0812">Transmembrane</keyword>
<dbReference type="AlphaFoldDB" id="A0A8J2SGU3"/>
<feature type="region of interest" description="Disordered" evidence="1">
    <location>
        <begin position="470"/>
        <end position="507"/>
    </location>
</feature>
<evidence type="ECO:0000256" key="2">
    <source>
        <dbReference type="SAM" id="Phobius"/>
    </source>
</evidence>
<dbReference type="EMBL" id="CAKKNE010000003">
    <property type="protein sequence ID" value="CAH0370536.1"/>
    <property type="molecule type" value="Genomic_DNA"/>
</dbReference>
<keyword evidence="4" id="KW-1185">Reference proteome</keyword>
<gene>
    <name evidence="3" type="ORF">PECAL_3P04320</name>
</gene>
<reference evidence="3" key="1">
    <citation type="submission" date="2021-11" db="EMBL/GenBank/DDBJ databases">
        <authorList>
            <consortium name="Genoscope - CEA"/>
            <person name="William W."/>
        </authorList>
    </citation>
    <scope>NUCLEOTIDE SEQUENCE</scope>
</reference>
<dbReference type="SMART" id="SM00612">
    <property type="entry name" value="Kelch"/>
    <property type="match status" value="3"/>
</dbReference>
<dbReference type="OrthoDB" id="45365at2759"/>
<protein>
    <submittedName>
        <fullName evidence="3">Uncharacterized protein</fullName>
    </submittedName>
</protein>
<comment type="caution">
    <text evidence="3">The sequence shown here is derived from an EMBL/GenBank/DDBJ whole genome shotgun (WGS) entry which is preliminary data.</text>
</comment>
<dbReference type="Gene3D" id="2.120.10.80">
    <property type="entry name" value="Kelch-type beta propeller"/>
    <property type="match status" value="3"/>
</dbReference>
<dbReference type="Pfam" id="PF01344">
    <property type="entry name" value="Kelch_1"/>
    <property type="match status" value="1"/>
</dbReference>
<keyword evidence="2" id="KW-1133">Transmembrane helix</keyword>
<dbReference type="InterPro" id="IPR052392">
    <property type="entry name" value="Kelch-BTB_domain-containing"/>
</dbReference>
<dbReference type="Proteomes" id="UP000789595">
    <property type="component" value="Unassembled WGS sequence"/>
</dbReference>
<organism evidence="3 4">
    <name type="scientific">Pelagomonas calceolata</name>
    <dbReference type="NCBI Taxonomy" id="35677"/>
    <lineage>
        <taxon>Eukaryota</taxon>
        <taxon>Sar</taxon>
        <taxon>Stramenopiles</taxon>
        <taxon>Ochrophyta</taxon>
        <taxon>Pelagophyceae</taxon>
        <taxon>Pelagomonadales</taxon>
        <taxon>Pelagomonadaceae</taxon>
        <taxon>Pelagomonas</taxon>
    </lineage>
</organism>
<keyword evidence="2" id="KW-0472">Membrane</keyword>
<proteinExistence type="predicted"/>
<accession>A0A8J2SGU3</accession>
<sequence length="507" mass="54752">MGLSRPSVGTPSISLTMSMPWRRVADLPFALSDFTATLVPNRGRIVIVGGCDEDQVAEDEWTFCPSISKKVLLYDYAADTWSRGLDAPRERYRHAAATDGRKLYVLGGRDVAENLVPQTDVYDTQTGKWATIAAEVPRSDLGAIWNDAGDLGLLGPHIFVAGGYNADYSVAFADTLKINPETGETSPGANLLTGRGDFGFVSTGANARAYAVGGFNSDDFCTPLASVETLDLNSNWPDFAPSKPLLVAVWKSKFYGAFVLNHRVVLHAIDATPARWRGDAGSSPLDRARLVGRADKAVAYGEDALFAVGGERNPQCSGSAPQDDVEKLGAVWKSNFGRPIDAILSPLGVHPESDGWAVISDLPDERFRNAAVVVEGWLYIFGGQDEATQNCLSNSACYPVRETAWRLWVGEGPDPTPDENTGGGKKGGGHPRKKRESRITWAVIFAALVIILVAICLFLKCRKAQQEARARGSTNWQAPPPSVELGKPEPAPGHWRPADEMQTQTPV</sequence>
<dbReference type="InterPro" id="IPR015915">
    <property type="entry name" value="Kelch-typ_b-propeller"/>
</dbReference>
<dbReference type="PANTHER" id="PTHR46375:SF3">
    <property type="entry name" value="KELCH REPEAT AND BTB DOMAIN-CONTAINING PROTEIN 13"/>
    <property type="match status" value="1"/>
</dbReference>
<evidence type="ECO:0000313" key="4">
    <source>
        <dbReference type="Proteomes" id="UP000789595"/>
    </source>
</evidence>
<evidence type="ECO:0000313" key="3">
    <source>
        <dbReference type="EMBL" id="CAH0370536.1"/>
    </source>
</evidence>
<evidence type="ECO:0000256" key="1">
    <source>
        <dbReference type="SAM" id="MobiDB-lite"/>
    </source>
</evidence>
<name>A0A8J2SGU3_9STRA</name>
<dbReference type="PANTHER" id="PTHR46375">
    <property type="entry name" value="KELCH REPEAT AND BTB DOMAIN-CONTAINING PROTEIN 13-RELATED"/>
    <property type="match status" value="1"/>
</dbReference>
<feature type="transmembrane region" description="Helical" evidence="2">
    <location>
        <begin position="439"/>
        <end position="459"/>
    </location>
</feature>
<feature type="region of interest" description="Disordered" evidence="1">
    <location>
        <begin position="409"/>
        <end position="433"/>
    </location>
</feature>